<evidence type="ECO:0000313" key="2">
    <source>
        <dbReference type="EMBL" id="KAA6316384.1"/>
    </source>
</evidence>
<evidence type="ECO:0000313" key="3">
    <source>
        <dbReference type="Proteomes" id="UP000324800"/>
    </source>
</evidence>
<feature type="compositionally biased region" description="Basic and acidic residues" evidence="1">
    <location>
        <begin position="1"/>
        <end position="11"/>
    </location>
</feature>
<feature type="non-terminal residue" evidence="2">
    <location>
        <position position="161"/>
    </location>
</feature>
<gene>
    <name evidence="2" type="ORF">EZS28_055269</name>
</gene>
<name>A0A5J4Q667_9EUKA</name>
<feature type="non-terminal residue" evidence="2">
    <location>
        <position position="1"/>
    </location>
</feature>
<evidence type="ECO:0000256" key="1">
    <source>
        <dbReference type="SAM" id="MobiDB-lite"/>
    </source>
</evidence>
<dbReference type="EMBL" id="SNRW01047025">
    <property type="protein sequence ID" value="KAA6316384.1"/>
    <property type="molecule type" value="Genomic_DNA"/>
</dbReference>
<dbReference type="AlphaFoldDB" id="A0A5J4Q667"/>
<organism evidence="2 3">
    <name type="scientific">Streblomastix strix</name>
    <dbReference type="NCBI Taxonomy" id="222440"/>
    <lineage>
        <taxon>Eukaryota</taxon>
        <taxon>Metamonada</taxon>
        <taxon>Preaxostyla</taxon>
        <taxon>Oxymonadida</taxon>
        <taxon>Streblomastigidae</taxon>
        <taxon>Streblomastix</taxon>
    </lineage>
</organism>
<dbReference type="Proteomes" id="UP000324800">
    <property type="component" value="Unassembled WGS sequence"/>
</dbReference>
<protein>
    <submittedName>
        <fullName evidence="2">Uncharacterized protein</fullName>
    </submittedName>
</protein>
<feature type="region of interest" description="Disordered" evidence="1">
    <location>
        <begin position="1"/>
        <end position="21"/>
    </location>
</feature>
<accession>A0A5J4Q667</accession>
<proteinExistence type="predicted"/>
<sequence length="161" mass="18674">KEREDVDRSSEDMSDEDDEDFFGEEAVLQARNERIAKFQKEELERAAKLEEIRKKKEKQHAMFEAILGDSMYEQVQIDIEDVDDEVDETHVLQVDNKDQSGFYQRDMQQQHLPDLYPAAGPSYSSVTSYSASITTYNPNERQNKLLDSYPVEKSLSTITPQ</sequence>
<comment type="caution">
    <text evidence="2">The sequence shown here is derived from an EMBL/GenBank/DDBJ whole genome shotgun (WGS) entry which is preliminary data.</text>
</comment>
<reference evidence="2 3" key="1">
    <citation type="submission" date="2019-03" db="EMBL/GenBank/DDBJ databases">
        <title>Single cell metagenomics reveals metabolic interactions within the superorganism composed of flagellate Streblomastix strix and complex community of Bacteroidetes bacteria on its surface.</title>
        <authorList>
            <person name="Treitli S.C."/>
            <person name="Kolisko M."/>
            <person name="Husnik F."/>
            <person name="Keeling P."/>
            <person name="Hampl V."/>
        </authorList>
    </citation>
    <scope>NUCLEOTIDE SEQUENCE [LARGE SCALE GENOMIC DNA]</scope>
    <source>
        <strain evidence="2">ST1C</strain>
    </source>
</reference>
<feature type="compositionally biased region" description="Acidic residues" evidence="1">
    <location>
        <begin position="12"/>
        <end position="21"/>
    </location>
</feature>